<dbReference type="PRINTS" id="PR01660">
    <property type="entry name" value="MCMPROTEIN4"/>
</dbReference>
<evidence type="ECO:0000259" key="12">
    <source>
        <dbReference type="PROSITE" id="PS50051"/>
    </source>
</evidence>
<evidence type="ECO:0000256" key="8">
    <source>
        <dbReference type="ARBA" id="ARBA00023125"/>
    </source>
</evidence>
<name>A0AAW1NJS1_POPJA</name>
<feature type="region of interest" description="Disordered" evidence="11">
    <location>
        <begin position="1"/>
        <end position="81"/>
    </location>
</feature>
<keyword evidence="5 10" id="KW-0378">Hydrolase</keyword>
<dbReference type="Gene3D" id="3.40.50.300">
    <property type="entry name" value="P-loop containing nucleotide triphosphate hydrolases"/>
    <property type="match status" value="1"/>
</dbReference>
<dbReference type="InterPro" id="IPR027925">
    <property type="entry name" value="MCM_N"/>
</dbReference>
<feature type="compositionally biased region" description="Low complexity" evidence="11">
    <location>
        <begin position="70"/>
        <end position="81"/>
    </location>
</feature>
<dbReference type="InterPro" id="IPR012340">
    <property type="entry name" value="NA-bd_OB-fold"/>
</dbReference>
<dbReference type="GO" id="GO:0000727">
    <property type="term" value="P:double-strand break repair via break-induced replication"/>
    <property type="evidence" value="ECO:0007669"/>
    <property type="project" value="TreeGrafter"/>
</dbReference>
<dbReference type="PROSITE" id="PS50051">
    <property type="entry name" value="MCM_2"/>
    <property type="match status" value="1"/>
</dbReference>
<comment type="function">
    <text evidence="10">Acts as component of the MCM2-7 complex (MCM complex) which is the replicative helicase essential for 'once per cell cycle' DNA replication initiation and elongation in eukaryotic cells. The active ATPase sites in the MCM2-7 ring are formed through the interaction surfaces of two neighboring subunits such that a critical structure of a conserved arginine finger motif is provided in trans relative to the ATP-binding site of the Walker A box of the adjacent subunit. The six ATPase active sites, however, are likely to contribute differentially to the complex helicase activity.</text>
</comment>
<dbReference type="InterPro" id="IPR001208">
    <property type="entry name" value="MCM_dom"/>
</dbReference>
<dbReference type="SMART" id="SM00350">
    <property type="entry name" value="MCM"/>
    <property type="match status" value="1"/>
</dbReference>
<feature type="domain" description="MCM C-terminal AAA(+) ATPase" evidence="12">
    <location>
        <begin position="497"/>
        <end position="561"/>
    </location>
</feature>
<comment type="subcellular location">
    <subcellularLocation>
        <location evidence="1">Nucleus</location>
    </subcellularLocation>
</comment>
<dbReference type="Pfam" id="PF17207">
    <property type="entry name" value="MCM_OB"/>
    <property type="match status" value="1"/>
</dbReference>
<feature type="compositionally biased region" description="Polar residues" evidence="11">
    <location>
        <begin position="94"/>
        <end position="106"/>
    </location>
</feature>
<organism evidence="13 14">
    <name type="scientific">Popillia japonica</name>
    <name type="common">Japanese beetle</name>
    <dbReference type="NCBI Taxonomy" id="7064"/>
    <lineage>
        <taxon>Eukaryota</taxon>
        <taxon>Metazoa</taxon>
        <taxon>Ecdysozoa</taxon>
        <taxon>Arthropoda</taxon>
        <taxon>Hexapoda</taxon>
        <taxon>Insecta</taxon>
        <taxon>Pterygota</taxon>
        <taxon>Neoptera</taxon>
        <taxon>Endopterygota</taxon>
        <taxon>Coleoptera</taxon>
        <taxon>Polyphaga</taxon>
        <taxon>Scarabaeiformia</taxon>
        <taxon>Scarabaeidae</taxon>
        <taxon>Rutelinae</taxon>
        <taxon>Popillia</taxon>
    </lineage>
</organism>
<dbReference type="GO" id="GO:0017116">
    <property type="term" value="F:single-stranded DNA helicase activity"/>
    <property type="evidence" value="ECO:0007669"/>
    <property type="project" value="TreeGrafter"/>
</dbReference>
<keyword evidence="9 10" id="KW-0539">Nucleus</keyword>
<evidence type="ECO:0000256" key="10">
    <source>
        <dbReference type="RuleBase" id="RU368062"/>
    </source>
</evidence>
<evidence type="ECO:0000256" key="7">
    <source>
        <dbReference type="ARBA" id="ARBA00022840"/>
    </source>
</evidence>
<evidence type="ECO:0000256" key="9">
    <source>
        <dbReference type="ARBA" id="ARBA00023242"/>
    </source>
</evidence>
<dbReference type="AlphaFoldDB" id="A0AAW1NJS1"/>
<dbReference type="GO" id="GO:0016787">
    <property type="term" value="F:hydrolase activity"/>
    <property type="evidence" value="ECO:0007669"/>
    <property type="project" value="UniProtKB-KW"/>
</dbReference>
<dbReference type="PANTHER" id="PTHR11630">
    <property type="entry name" value="DNA REPLICATION LICENSING FACTOR MCM FAMILY MEMBER"/>
    <property type="match status" value="1"/>
</dbReference>
<dbReference type="GO" id="GO:0003697">
    <property type="term" value="F:single-stranded DNA binding"/>
    <property type="evidence" value="ECO:0007669"/>
    <property type="project" value="TreeGrafter"/>
</dbReference>
<proteinExistence type="inferred from homology"/>
<keyword evidence="14" id="KW-1185">Reference proteome</keyword>
<evidence type="ECO:0000256" key="11">
    <source>
        <dbReference type="SAM" id="MobiDB-lite"/>
    </source>
</evidence>
<reference evidence="13 14" key="1">
    <citation type="journal article" date="2024" name="BMC Genomics">
        <title>De novo assembly and annotation of Popillia japonica's genome with initial clues to its potential as an invasive pest.</title>
        <authorList>
            <person name="Cucini C."/>
            <person name="Boschi S."/>
            <person name="Funari R."/>
            <person name="Cardaioli E."/>
            <person name="Iannotti N."/>
            <person name="Marturano G."/>
            <person name="Paoli F."/>
            <person name="Bruttini M."/>
            <person name="Carapelli A."/>
            <person name="Frati F."/>
            <person name="Nardi F."/>
        </authorList>
    </citation>
    <scope>NUCLEOTIDE SEQUENCE [LARGE SCALE GENOMIC DNA]</scope>
    <source>
        <strain evidence="13">DMR45628</strain>
    </source>
</reference>
<dbReference type="Gene3D" id="2.40.50.140">
    <property type="entry name" value="Nucleic acid-binding proteins"/>
    <property type="match status" value="1"/>
</dbReference>
<sequence length="699" mass="79649">MSSPTEPRTPRRSGRNTPSRQDGTPRREVIPESPTGTPRRSGRSSQNTNDVATPMRWAPSAQRNGEHPGTSSPPTVVPTSPAAALGMSEIDLSSPLNYGTPSSLGSVRTPRSGIRGTPIRLRPDVRSDKRIRQVNVGSDALEAIPESQESDGTAAHLVIWGTNVSVAQCKEKFKQFILRYIDPEAEDDERTEAMNLNEPYQNLKSQMFILRYIDPEAEDDERTEAMNLNEPLYLQKLEEIHTLEEPFLNVNCNHLETFDEGLYRQLICYPQEVIPTFDMTVNEMFYERYPAAVLEHQIQVRPFNVEKTRNMRSLNPEDIDQLITISGMVIRTSNIMPEMREAFFKCIVCSFTTVVEIDRGRITEPTLCTNCNTNHCFTLIHNRSQFTDKQLVKLQESPDDMPAGQTPHTVILFAHNDLVDTVSPGDRVTVTGIYRAQPIQVNPRMRNIRSVYKTHIDVLHFRKVDQKRLYEEEDGKDHCFPPERVELLQILAQKPDIYDRLARAIAPSIYENDDIKKGILLQLFGGTKKTFVTSGRTNFRAEINILLCGDPGAIKTKITSFATFLTEIKCDLEAKVNVSENIEKLKIKLEKQESLWVEFETVQIEIEYVTSDDRIGEQYQIRETYYNDYTKGLAQAKVLLKSYDENRLGKSTFDSLYIGEKEEPVLRGGLRDGVNRLYYISVVTANRDEYLIYAASEVM</sequence>
<dbReference type="EMBL" id="JASPKY010000002">
    <property type="protein sequence ID" value="KAK9759075.1"/>
    <property type="molecule type" value="Genomic_DNA"/>
</dbReference>
<dbReference type="PANTHER" id="PTHR11630:SF66">
    <property type="entry name" value="DNA REPLICATION LICENSING FACTOR MCM4"/>
    <property type="match status" value="1"/>
</dbReference>
<dbReference type="Proteomes" id="UP001458880">
    <property type="component" value="Unassembled WGS sequence"/>
</dbReference>
<evidence type="ECO:0000256" key="3">
    <source>
        <dbReference type="ARBA" id="ARBA00022705"/>
    </source>
</evidence>
<comment type="caution">
    <text evidence="13">The sequence shown here is derived from an EMBL/GenBank/DDBJ whole genome shotgun (WGS) entry which is preliminary data.</text>
</comment>
<accession>A0AAW1NJS1</accession>
<keyword evidence="7 10" id="KW-0067">ATP-binding</keyword>
<dbReference type="GO" id="GO:1902975">
    <property type="term" value="P:mitotic DNA replication initiation"/>
    <property type="evidence" value="ECO:0007669"/>
    <property type="project" value="TreeGrafter"/>
</dbReference>
<evidence type="ECO:0000256" key="1">
    <source>
        <dbReference type="ARBA" id="ARBA00004123"/>
    </source>
</evidence>
<dbReference type="InterPro" id="IPR027417">
    <property type="entry name" value="P-loop_NTPase"/>
</dbReference>
<evidence type="ECO:0000313" key="14">
    <source>
        <dbReference type="Proteomes" id="UP001458880"/>
    </source>
</evidence>
<feature type="region of interest" description="Disordered" evidence="11">
    <location>
        <begin position="94"/>
        <end position="120"/>
    </location>
</feature>
<dbReference type="Gene3D" id="2.20.28.10">
    <property type="match status" value="1"/>
</dbReference>
<dbReference type="InterPro" id="IPR008047">
    <property type="entry name" value="MCM_4"/>
</dbReference>
<dbReference type="GO" id="GO:0006271">
    <property type="term" value="P:DNA strand elongation involved in DNA replication"/>
    <property type="evidence" value="ECO:0007669"/>
    <property type="project" value="TreeGrafter"/>
</dbReference>
<evidence type="ECO:0000256" key="6">
    <source>
        <dbReference type="ARBA" id="ARBA00022806"/>
    </source>
</evidence>
<protein>
    <recommendedName>
        <fullName evidence="10">DNA replication licensing factor MCM4</fullName>
        <ecNumber evidence="10">3.6.4.12</ecNumber>
    </recommendedName>
</protein>
<evidence type="ECO:0000256" key="4">
    <source>
        <dbReference type="ARBA" id="ARBA00022741"/>
    </source>
</evidence>
<dbReference type="InterPro" id="IPR031327">
    <property type="entry name" value="MCM"/>
</dbReference>
<comment type="similarity">
    <text evidence="2 10">Belongs to the MCM family.</text>
</comment>
<dbReference type="Gene3D" id="3.30.1640.10">
    <property type="entry name" value="mini-chromosome maintenance (MCM) complex, chain A, domain 1"/>
    <property type="match status" value="1"/>
</dbReference>
<dbReference type="GO" id="GO:0005524">
    <property type="term" value="F:ATP binding"/>
    <property type="evidence" value="ECO:0007669"/>
    <property type="project" value="UniProtKB-UniRule"/>
</dbReference>
<feature type="compositionally biased region" description="Polar residues" evidence="11">
    <location>
        <begin position="34"/>
        <end position="51"/>
    </location>
</feature>
<dbReference type="FunFam" id="3.30.1640.10:FF:000001">
    <property type="entry name" value="DNA helicase"/>
    <property type="match status" value="1"/>
</dbReference>
<dbReference type="EC" id="3.6.4.12" evidence="10"/>
<keyword evidence="8 10" id="KW-0238">DNA-binding</keyword>
<keyword evidence="4 10" id="KW-0547">Nucleotide-binding</keyword>
<comment type="catalytic activity">
    <reaction evidence="10">
        <text>ATP + H2O = ADP + phosphate + H(+)</text>
        <dbReference type="Rhea" id="RHEA:13065"/>
        <dbReference type="ChEBI" id="CHEBI:15377"/>
        <dbReference type="ChEBI" id="CHEBI:15378"/>
        <dbReference type="ChEBI" id="CHEBI:30616"/>
        <dbReference type="ChEBI" id="CHEBI:43474"/>
        <dbReference type="ChEBI" id="CHEBI:456216"/>
        <dbReference type="EC" id="3.6.4.12"/>
    </reaction>
</comment>
<dbReference type="FunFam" id="2.20.28.10:FF:000003">
    <property type="entry name" value="DNA helicase"/>
    <property type="match status" value="1"/>
</dbReference>
<dbReference type="Pfam" id="PF14551">
    <property type="entry name" value="MCM_N"/>
    <property type="match status" value="1"/>
</dbReference>
<evidence type="ECO:0000256" key="2">
    <source>
        <dbReference type="ARBA" id="ARBA00008010"/>
    </source>
</evidence>
<comment type="subunit">
    <text evidence="10">Component of the MCM2-7 complex.</text>
</comment>
<keyword evidence="3 10" id="KW-0235">DNA replication</keyword>
<dbReference type="InterPro" id="IPR033762">
    <property type="entry name" value="MCM_OB"/>
</dbReference>
<gene>
    <name evidence="13" type="ORF">QE152_g325</name>
</gene>
<dbReference type="SUPFAM" id="SSF50249">
    <property type="entry name" value="Nucleic acid-binding proteins"/>
    <property type="match status" value="1"/>
</dbReference>
<dbReference type="GO" id="GO:0005634">
    <property type="term" value="C:nucleus"/>
    <property type="evidence" value="ECO:0007669"/>
    <property type="project" value="UniProtKB-SubCell"/>
</dbReference>
<evidence type="ECO:0000313" key="13">
    <source>
        <dbReference type="EMBL" id="KAK9759075.1"/>
    </source>
</evidence>
<dbReference type="Pfam" id="PF00493">
    <property type="entry name" value="MCM"/>
    <property type="match status" value="1"/>
</dbReference>
<evidence type="ECO:0000256" key="5">
    <source>
        <dbReference type="ARBA" id="ARBA00022801"/>
    </source>
</evidence>
<keyword evidence="6 10" id="KW-0347">Helicase</keyword>
<dbReference type="GO" id="GO:0042555">
    <property type="term" value="C:MCM complex"/>
    <property type="evidence" value="ECO:0007669"/>
    <property type="project" value="UniProtKB-UniRule"/>
</dbReference>